<keyword evidence="4 7" id="KW-1133">Transmembrane helix</keyword>
<evidence type="ECO:0000256" key="6">
    <source>
        <dbReference type="ARBA" id="ARBA00023306"/>
    </source>
</evidence>
<accession>K6WNK7</accession>
<feature type="compositionally biased region" description="Polar residues" evidence="8">
    <location>
        <begin position="1"/>
        <end position="10"/>
    </location>
</feature>
<feature type="transmembrane region" description="Helical" evidence="7">
    <location>
        <begin position="84"/>
        <end position="106"/>
    </location>
</feature>
<gene>
    <name evidence="7" type="primary">crgA</name>
    <name evidence="9" type="ORF">KILIM_019_00330</name>
</gene>
<protein>
    <recommendedName>
        <fullName evidence="7">Cell division protein CrgA</fullName>
    </recommendedName>
</protein>
<keyword evidence="6 7" id="KW-0131">Cell cycle</keyword>
<dbReference type="HAMAP" id="MF_00631">
    <property type="entry name" value="CrgA"/>
    <property type="match status" value="1"/>
</dbReference>
<dbReference type="RefSeq" id="WP_006591913.1">
    <property type="nucleotide sequence ID" value="NZ_BAHD01000019.1"/>
</dbReference>
<dbReference type="GO" id="GO:0005886">
    <property type="term" value="C:plasma membrane"/>
    <property type="evidence" value="ECO:0007669"/>
    <property type="project" value="UniProtKB-SubCell"/>
</dbReference>
<proteinExistence type="inferred from homology"/>
<evidence type="ECO:0000256" key="8">
    <source>
        <dbReference type="SAM" id="MobiDB-lite"/>
    </source>
</evidence>
<keyword evidence="5 7" id="KW-0472">Membrane</keyword>
<name>K6WNK7_9MICO</name>
<keyword evidence="10" id="KW-1185">Reference proteome</keyword>
<evidence type="ECO:0000256" key="4">
    <source>
        <dbReference type="ARBA" id="ARBA00022989"/>
    </source>
</evidence>
<feature type="compositionally biased region" description="Low complexity" evidence="8">
    <location>
        <begin position="27"/>
        <end position="43"/>
    </location>
</feature>
<evidence type="ECO:0000256" key="2">
    <source>
        <dbReference type="ARBA" id="ARBA00022618"/>
    </source>
</evidence>
<keyword evidence="1 7" id="KW-1003">Cell membrane</keyword>
<dbReference type="InterPro" id="IPR009619">
    <property type="entry name" value="CrgA"/>
</dbReference>
<dbReference type="GO" id="GO:0051301">
    <property type="term" value="P:cell division"/>
    <property type="evidence" value="ECO:0007669"/>
    <property type="project" value="UniProtKB-UniRule"/>
</dbReference>
<evidence type="ECO:0000313" key="10">
    <source>
        <dbReference type="Proteomes" id="UP000008366"/>
    </source>
</evidence>
<dbReference type="STRING" id="1184609.KILIM_019_00330"/>
<dbReference type="eggNOG" id="ENOG5033A82">
    <property type="taxonomic scope" value="Bacteria"/>
</dbReference>
<keyword evidence="3 7" id="KW-0812">Transmembrane</keyword>
<comment type="similarity">
    <text evidence="7">Belongs to the CrgA family.</text>
</comment>
<comment type="subcellular location">
    <subcellularLocation>
        <location evidence="7">Cell membrane</location>
        <topology evidence="7">Multi-pass membrane protein</topology>
    </subcellularLocation>
</comment>
<dbReference type="EMBL" id="BAHD01000019">
    <property type="protein sequence ID" value="GAB95381.1"/>
    <property type="molecule type" value="Genomic_DNA"/>
</dbReference>
<dbReference type="Pfam" id="PF06781">
    <property type="entry name" value="CrgA"/>
    <property type="match status" value="1"/>
</dbReference>
<dbReference type="Proteomes" id="UP000008366">
    <property type="component" value="Unassembled WGS sequence"/>
</dbReference>
<evidence type="ECO:0000256" key="3">
    <source>
        <dbReference type="ARBA" id="ARBA00022692"/>
    </source>
</evidence>
<reference evidence="9 10" key="1">
    <citation type="submission" date="2012-08" db="EMBL/GenBank/DDBJ databases">
        <title>Whole genome shotgun sequence of Kineosphaera limosa NBRC 100340.</title>
        <authorList>
            <person name="Yoshida I."/>
            <person name="Isaki S."/>
            <person name="Hosoyama A."/>
            <person name="Tsuchikane K."/>
            <person name="Katsumata H."/>
            <person name="Ando Y."/>
            <person name="Ohji S."/>
            <person name="Hamada M."/>
            <person name="Tamura T."/>
            <person name="Yamazoe A."/>
            <person name="Yamazaki S."/>
            <person name="Fujita N."/>
        </authorList>
    </citation>
    <scope>NUCLEOTIDE SEQUENCE [LARGE SCALE GENOMIC DNA]</scope>
    <source>
        <strain evidence="9 10">NBRC 100340</strain>
    </source>
</reference>
<feature type="compositionally biased region" description="Basic residues" evidence="8">
    <location>
        <begin position="51"/>
        <end position="64"/>
    </location>
</feature>
<comment type="caution">
    <text evidence="9">The sequence shown here is derived from an EMBL/GenBank/DDBJ whole genome shotgun (WGS) entry which is preliminary data.</text>
</comment>
<comment type="function">
    <text evidence="7">Involved in cell division.</text>
</comment>
<dbReference type="AlphaFoldDB" id="K6WNK7"/>
<sequence length="138" mass="15018">MARPDSSPNGETPDVELTDGKVTNDSTELAGAAATGAEPAGPEKVAAVPPKARKHKEKKKRVPRSQRGGLHDDIARAPAPNPTWFVPVMCGLMIIGLFWVVIYYLSAGQWPVRAMGNWNLLAGFAFIISGFMMTTRWR</sequence>
<evidence type="ECO:0000313" key="9">
    <source>
        <dbReference type="EMBL" id="GAB95381.1"/>
    </source>
</evidence>
<keyword evidence="2 7" id="KW-0132">Cell division</keyword>
<evidence type="ECO:0000256" key="5">
    <source>
        <dbReference type="ARBA" id="ARBA00023136"/>
    </source>
</evidence>
<feature type="transmembrane region" description="Helical" evidence="7">
    <location>
        <begin position="118"/>
        <end position="137"/>
    </location>
</feature>
<evidence type="ECO:0000256" key="7">
    <source>
        <dbReference type="HAMAP-Rule" id="MF_00631"/>
    </source>
</evidence>
<evidence type="ECO:0000256" key="1">
    <source>
        <dbReference type="ARBA" id="ARBA00022475"/>
    </source>
</evidence>
<feature type="region of interest" description="Disordered" evidence="8">
    <location>
        <begin position="1"/>
        <end position="75"/>
    </location>
</feature>
<organism evidence="9 10">
    <name type="scientific">Kineosphaera limosa NBRC 100340</name>
    <dbReference type="NCBI Taxonomy" id="1184609"/>
    <lineage>
        <taxon>Bacteria</taxon>
        <taxon>Bacillati</taxon>
        <taxon>Actinomycetota</taxon>
        <taxon>Actinomycetes</taxon>
        <taxon>Micrococcales</taxon>
        <taxon>Dermatophilaceae</taxon>
        <taxon>Kineosphaera</taxon>
    </lineage>
</organism>